<dbReference type="GeneID" id="96778313"/>
<proteinExistence type="predicted"/>
<dbReference type="AlphaFoldDB" id="A0A6I2UFG3"/>
<dbReference type="InterPro" id="IPR001279">
    <property type="entry name" value="Metallo-B-lactamas"/>
</dbReference>
<dbReference type="InterPro" id="IPR036866">
    <property type="entry name" value="RibonucZ/Hydroxyglut_hydro"/>
</dbReference>
<keyword evidence="2" id="KW-0479">Metal-binding</keyword>
<dbReference type="CDD" id="cd06262">
    <property type="entry name" value="metallo-hydrolase-like_MBL-fold"/>
    <property type="match status" value="1"/>
</dbReference>
<name>A0A6I2UFG3_9FIRM</name>
<accession>A0A6I2UFG3</accession>
<dbReference type="GO" id="GO:0046872">
    <property type="term" value="F:metal ion binding"/>
    <property type="evidence" value="ECO:0007669"/>
    <property type="project" value="UniProtKB-KW"/>
</dbReference>
<keyword evidence="4" id="KW-0862">Zinc</keyword>
<protein>
    <submittedName>
        <fullName evidence="7">MBL fold metallo-hydrolase</fullName>
    </submittedName>
</protein>
<feature type="region of interest" description="Disordered" evidence="5">
    <location>
        <begin position="189"/>
        <end position="210"/>
    </location>
</feature>
<evidence type="ECO:0000313" key="8">
    <source>
        <dbReference type="Proteomes" id="UP000433181"/>
    </source>
</evidence>
<evidence type="ECO:0000256" key="1">
    <source>
        <dbReference type="ARBA" id="ARBA00001947"/>
    </source>
</evidence>
<dbReference type="EMBL" id="VUNR01000007">
    <property type="protein sequence ID" value="MSU08389.1"/>
    <property type="molecule type" value="Genomic_DNA"/>
</dbReference>
<dbReference type="RefSeq" id="WP_154406553.1">
    <property type="nucleotide sequence ID" value="NZ_JAQXJM010000035.1"/>
</dbReference>
<dbReference type="PANTHER" id="PTHR46233:SF3">
    <property type="entry name" value="HYDROXYACYLGLUTATHIONE HYDROLASE GLOC"/>
    <property type="match status" value="1"/>
</dbReference>
<gene>
    <name evidence="7" type="ORF">FYJ84_05240</name>
</gene>
<evidence type="ECO:0000256" key="5">
    <source>
        <dbReference type="SAM" id="MobiDB-lite"/>
    </source>
</evidence>
<reference evidence="7 8" key="1">
    <citation type="submission" date="2019-08" db="EMBL/GenBank/DDBJ databases">
        <title>In-depth cultivation of the pig gut microbiome towards novel bacterial diversity and tailored functional studies.</title>
        <authorList>
            <person name="Wylensek D."/>
            <person name="Hitch T.C.A."/>
            <person name="Clavel T."/>
        </authorList>
    </citation>
    <scope>NUCLEOTIDE SEQUENCE [LARGE SCALE GENOMIC DNA]</scope>
    <source>
        <strain evidence="7 8">WCA-693-APC-5D-A</strain>
    </source>
</reference>
<feature type="domain" description="Metallo-beta-lactamase" evidence="6">
    <location>
        <begin position="14"/>
        <end position="191"/>
    </location>
</feature>
<evidence type="ECO:0000256" key="4">
    <source>
        <dbReference type="ARBA" id="ARBA00022833"/>
    </source>
</evidence>
<comment type="caution">
    <text evidence="7">The sequence shown here is derived from an EMBL/GenBank/DDBJ whole genome shotgun (WGS) entry which is preliminary data.</text>
</comment>
<dbReference type="Pfam" id="PF00753">
    <property type="entry name" value="Lactamase_B"/>
    <property type="match status" value="1"/>
</dbReference>
<dbReference type="GO" id="GO:0016787">
    <property type="term" value="F:hydrolase activity"/>
    <property type="evidence" value="ECO:0007669"/>
    <property type="project" value="UniProtKB-KW"/>
</dbReference>
<evidence type="ECO:0000256" key="2">
    <source>
        <dbReference type="ARBA" id="ARBA00022723"/>
    </source>
</evidence>
<sequence length="210" mass="22616">MSFSVDTLVVGPIEENCYVLKDEETGEGIIIDAGDNGQEILAYVRDNGIDIKLLVNTHGHWDHIGAVDVLRDALGVQLAIHREDAPMLTASEEEMAVYSVFVGKKKPAEILLEDGDVINFGKSSLKVIHTPGHTKGGICLYGGGCLFSGDTLFASSVGRTDLPGGDYHEILHSVNVALAQVADETKVYPGHGPASRMGRERRCNPYLQQG</sequence>
<comment type="cofactor">
    <cofactor evidence="1">
        <name>Zn(2+)</name>
        <dbReference type="ChEBI" id="CHEBI:29105"/>
    </cofactor>
</comment>
<evidence type="ECO:0000313" key="7">
    <source>
        <dbReference type="EMBL" id="MSU08389.1"/>
    </source>
</evidence>
<dbReference type="PANTHER" id="PTHR46233">
    <property type="entry name" value="HYDROXYACYLGLUTATHIONE HYDROLASE GLOC"/>
    <property type="match status" value="1"/>
</dbReference>
<dbReference type="SUPFAM" id="SSF56281">
    <property type="entry name" value="Metallo-hydrolase/oxidoreductase"/>
    <property type="match status" value="1"/>
</dbReference>
<dbReference type="Gene3D" id="3.60.15.10">
    <property type="entry name" value="Ribonuclease Z/Hydroxyacylglutathione hydrolase-like"/>
    <property type="match status" value="1"/>
</dbReference>
<dbReference type="SMART" id="SM00849">
    <property type="entry name" value="Lactamase_B"/>
    <property type="match status" value="1"/>
</dbReference>
<dbReference type="InterPro" id="IPR051453">
    <property type="entry name" value="MBL_Glyoxalase_II"/>
</dbReference>
<dbReference type="Proteomes" id="UP000433181">
    <property type="component" value="Unassembled WGS sequence"/>
</dbReference>
<organism evidence="7 8">
    <name type="scientific">Anaerovibrio slackiae</name>
    <dbReference type="NCBI Taxonomy" id="2652309"/>
    <lineage>
        <taxon>Bacteria</taxon>
        <taxon>Bacillati</taxon>
        <taxon>Bacillota</taxon>
        <taxon>Negativicutes</taxon>
        <taxon>Selenomonadales</taxon>
        <taxon>Selenomonadaceae</taxon>
        <taxon>Anaerovibrio</taxon>
    </lineage>
</organism>
<evidence type="ECO:0000259" key="6">
    <source>
        <dbReference type="SMART" id="SM00849"/>
    </source>
</evidence>
<keyword evidence="3 7" id="KW-0378">Hydrolase</keyword>
<keyword evidence="8" id="KW-1185">Reference proteome</keyword>
<evidence type="ECO:0000256" key="3">
    <source>
        <dbReference type="ARBA" id="ARBA00022801"/>
    </source>
</evidence>